<organism evidence="1 2">
    <name type="scientific">Polyporus arcularius HHB13444</name>
    <dbReference type="NCBI Taxonomy" id="1314778"/>
    <lineage>
        <taxon>Eukaryota</taxon>
        <taxon>Fungi</taxon>
        <taxon>Dikarya</taxon>
        <taxon>Basidiomycota</taxon>
        <taxon>Agaricomycotina</taxon>
        <taxon>Agaricomycetes</taxon>
        <taxon>Polyporales</taxon>
        <taxon>Polyporaceae</taxon>
        <taxon>Polyporus</taxon>
    </lineage>
</organism>
<dbReference type="AlphaFoldDB" id="A0A5C3NLQ5"/>
<dbReference type="Proteomes" id="UP000308197">
    <property type="component" value="Unassembled WGS sequence"/>
</dbReference>
<reference evidence="1 2" key="1">
    <citation type="journal article" date="2019" name="Nat. Ecol. Evol.">
        <title>Megaphylogeny resolves global patterns of mushroom evolution.</title>
        <authorList>
            <person name="Varga T."/>
            <person name="Krizsan K."/>
            <person name="Foldi C."/>
            <person name="Dima B."/>
            <person name="Sanchez-Garcia M."/>
            <person name="Sanchez-Ramirez S."/>
            <person name="Szollosi G.J."/>
            <person name="Szarkandi J.G."/>
            <person name="Papp V."/>
            <person name="Albert L."/>
            <person name="Andreopoulos W."/>
            <person name="Angelini C."/>
            <person name="Antonin V."/>
            <person name="Barry K.W."/>
            <person name="Bougher N.L."/>
            <person name="Buchanan P."/>
            <person name="Buyck B."/>
            <person name="Bense V."/>
            <person name="Catcheside P."/>
            <person name="Chovatia M."/>
            <person name="Cooper J."/>
            <person name="Damon W."/>
            <person name="Desjardin D."/>
            <person name="Finy P."/>
            <person name="Geml J."/>
            <person name="Haridas S."/>
            <person name="Hughes K."/>
            <person name="Justo A."/>
            <person name="Karasinski D."/>
            <person name="Kautmanova I."/>
            <person name="Kiss B."/>
            <person name="Kocsube S."/>
            <person name="Kotiranta H."/>
            <person name="LaButti K.M."/>
            <person name="Lechner B.E."/>
            <person name="Liimatainen K."/>
            <person name="Lipzen A."/>
            <person name="Lukacs Z."/>
            <person name="Mihaltcheva S."/>
            <person name="Morgado L.N."/>
            <person name="Niskanen T."/>
            <person name="Noordeloos M.E."/>
            <person name="Ohm R.A."/>
            <person name="Ortiz-Santana B."/>
            <person name="Ovrebo C."/>
            <person name="Racz N."/>
            <person name="Riley R."/>
            <person name="Savchenko A."/>
            <person name="Shiryaev A."/>
            <person name="Soop K."/>
            <person name="Spirin V."/>
            <person name="Szebenyi C."/>
            <person name="Tomsovsky M."/>
            <person name="Tulloss R.E."/>
            <person name="Uehling J."/>
            <person name="Grigoriev I.V."/>
            <person name="Vagvolgyi C."/>
            <person name="Papp T."/>
            <person name="Martin F.M."/>
            <person name="Miettinen O."/>
            <person name="Hibbett D.S."/>
            <person name="Nagy L.G."/>
        </authorList>
    </citation>
    <scope>NUCLEOTIDE SEQUENCE [LARGE SCALE GENOMIC DNA]</scope>
    <source>
        <strain evidence="1 2">HHB13444</strain>
    </source>
</reference>
<keyword evidence="2" id="KW-1185">Reference proteome</keyword>
<dbReference type="EMBL" id="ML213385">
    <property type="protein sequence ID" value="TFK77627.1"/>
    <property type="molecule type" value="Genomic_DNA"/>
</dbReference>
<accession>A0A5C3NLQ5</accession>
<evidence type="ECO:0000313" key="2">
    <source>
        <dbReference type="Proteomes" id="UP000308197"/>
    </source>
</evidence>
<protein>
    <submittedName>
        <fullName evidence="1">Uncharacterized protein</fullName>
    </submittedName>
</protein>
<proteinExistence type="predicted"/>
<dbReference type="InParanoid" id="A0A5C3NLQ5"/>
<name>A0A5C3NLQ5_9APHY</name>
<evidence type="ECO:0000313" key="1">
    <source>
        <dbReference type="EMBL" id="TFK77627.1"/>
    </source>
</evidence>
<gene>
    <name evidence="1" type="ORF">K466DRAFT_607930</name>
</gene>
<sequence length="194" mass="22001">MSGTTTYTMPIPGTSEAPKFDGHYLSDFIEDLELHFTRAGVKDEDRQVNYITRYSTDKIRKQIGFLPELDRSKKNKTWDTAKTVLQEFYGDVDKPRPLSLAEFQAWVQLCADKPAFVSKDQVSHNNLNFAFIQGVPSTMKAALRGLIPETGRTRASPCEIKKTLEYLRGLANKDDPTRRLGCTVDDKDLPKCCF</sequence>
<dbReference type="STRING" id="1314778.A0A5C3NLQ5"/>